<keyword evidence="2" id="KW-0812">Transmembrane</keyword>
<dbReference type="GO" id="GO:0006465">
    <property type="term" value="P:signal peptide processing"/>
    <property type="evidence" value="ECO:0007669"/>
    <property type="project" value="TreeGrafter"/>
</dbReference>
<keyword evidence="2" id="KW-1133">Transmembrane helix</keyword>
<evidence type="ECO:0000256" key="2">
    <source>
        <dbReference type="SAM" id="Phobius"/>
    </source>
</evidence>
<keyword evidence="2" id="KW-0472">Membrane</keyword>
<gene>
    <name evidence="4" type="ORF">BCL67_1044</name>
</gene>
<dbReference type="RefSeq" id="WP_106122341.1">
    <property type="nucleotide sequence ID" value="NZ_PVTY01000004.1"/>
</dbReference>
<feature type="transmembrane region" description="Helical" evidence="2">
    <location>
        <begin position="37"/>
        <end position="59"/>
    </location>
</feature>
<dbReference type="Gene3D" id="1.20.120.1220">
    <property type="match status" value="1"/>
</dbReference>
<keyword evidence="4" id="KW-0489">Methyltransferase</keyword>
<accession>A0A2T0YQH0</accession>
<evidence type="ECO:0000313" key="5">
    <source>
        <dbReference type="Proteomes" id="UP000238217"/>
    </source>
</evidence>
<dbReference type="GO" id="GO:0005886">
    <property type="term" value="C:plasma membrane"/>
    <property type="evidence" value="ECO:0007669"/>
    <property type="project" value="TreeGrafter"/>
</dbReference>
<dbReference type="GO" id="GO:0008168">
    <property type="term" value="F:methyltransferase activity"/>
    <property type="evidence" value="ECO:0007669"/>
    <property type="project" value="UniProtKB-KW"/>
</dbReference>
<name>A0A2T0YQH0_9MICC</name>
<dbReference type="EMBL" id="PVTY01000004">
    <property type="protein sequence ID" value="PRZ17657.1"/>
    <property type="molecule type" value="Genomic_DNA"/>
</dbReference>
<evidence type="ECO:0000256" key="1">
    <source>
        <dbReference type="ARBA" id="ARBA00005801"/>
    </source>
</evidence>
<dbReference type="OrthoDB" id="2087435at2"/>
<keyword evidence="5" id="KW-1185">Reference proteome</keyword>
<dbReference type="PANTHER" id="PTHR30487:SF0">
    <property type="entry name" value="PREPILIN LEADER PEPTIDASE_N-METHYLTRANSFERASE-RELATED"/>
    <property type="match status" value="1"/>
</dbReference>
<dbReference type="Proteomes" id="UP000238217">
    <property type="component" value="Unassembled WGS sequence"/>
</dbReference>
<protein>
    <submittedName>
        <fullName evidence="4">Leader peptidase (Prepilin peptidase)/N-methyltransferase</fullName>
    </submittedName>
</protein>
<dbReference type="InterPro" id="IPR000045">
    <property type="entry name" value="Prepilin_IV_endopep_pep"/>
</dbReference>
<comment type="caution">
    <text evidence="4">The sequence shown here is derived from an EMBL/GenBank/DDBJ whole genome shotgun (WGS) entry which is preliminary data.</text>
</comment>
<dbReference type="GO" id="GO:0004190">
    <property type="term" value="F:aspartic-type endopeptidase activity"/>
    <property type="evidence" value="ECO:0007669"/>
    <property type="project" value="InterPro"/>
</dbReference>
<dbReference type="GO" id="GO:0032259">
    <property type="term" value="P:methylation"/>
    <property type="evidence" value="ECO:0007669"/>
    <property type="project" value="UniProtKB-KW"/>
</dbReference>
<keyword evidence="4" id="KW-0808">Transferase</keyword>
<organism evidence="4 5">
    <name type="scientific">Nesterenkonia sandarakina</name>
    <dbReference type="NCBI Taxonomy" id="272918"/>
    <lineage>
        <taxon>Bacteria</taxon>
        <taxon>Bacillati</taxon>
        <taxon>Actinomycetota</taxon>
        <taxon>Actinomycetes</taxon>
        <taxon>Micrococcales</taxon>
        <taxon>Micrococcaceae</taxon>
        <taxon>Nesterenkonia</taxon>
    </lineage>
</organism>
<dbReference type="PANTHER" id="PTHR30487">
    <property type="entry name" value="TYPE 4 PREPILIN-LIKE PROTEINS LEADER PEPTIDE-PROCESSING ENZYME"/>
    <property type="match status" value="1"/>
</dbReference>
<feature type="domain" description="Prepilin type IV endopeptidase peptidase" evidence="3">
    <location>
        <begin position="75"/>
        <end position="179"/>
    </location>
</feature>
<reference evidence="4 5" key="1">
    <citation type="submission" date="2018-03" db="EMBL/GenBank/DDBJ databases">
        <title>Comparative analysis of microorganisms from saline springs in Andes Mountain Range, Colombia.</title>
        <authorList>
            <person name="Rubin E."/>
        </authorList>
    </citation>
    <scope>NUCLEOTIDE SEQUENCE [LARGE SCALE GENOMIC DNA]</scope>
    <source>
        <strain evidence="4 5">CG 35</strain>
    </source>
</reference>
<proteinExistence type="inferred from homology"/>
<feature type="transmembrane region" description="Helical" evidence="2">
    <location>
        <begin position="163"/>
        <end position="184"/>
    </location>
</feature>
<feature type="transmembrane region" description="Helical" evidence="2">
    <location>
        <begin position="122"/>
        <end position="143"/>
    </location>
</feature>
<feature type="transmembrane region" description="Helical" evidence="2">
    <location>
        <begin position="92"/>
        <end position="110"/>
    </location>
</feature>
<sequence length="214" mass="22032">MSEPFVIPLATALFAALLGWQLTPVLRPFLEGDSEKVGALLRVPVAALAALSGLGAANLAQSAAELVAFAAVGTGCSLLVVIDLMVRRLPDVLVAGTTVALLAPLAVAAAMSDEWSAFGRSLFAAVVLLLGYFLLALIAPAGLGLGDVKFAFLIGGFLGWFGWSHVAVGTVLGFVINGAIALMVLLSRRGSRDTQIPFGPSMVLGTICALVFLR</sequence>
<feature type="transmembrane region" description="Helical" evidence="2">
    <location>
        <begin position="66"/>
        <end position="86"/>
    </location>
</feature>
<comment type="similarity">
    <text evidence="1">Belongs to the peptidase A24 family.</text>
</comment>
<dbReference type="Pfam" id="PF01478">
    <property type="entry name" value="Peptidase_A24"/>
    <property type="match status" value="1"/>
</dbReference>
<dbReference type="InterPro" id="IPR050882">
    <property type="entry name" value="Prepilin_peptidase/N-MTase"/>
</dbReference>
<evidence type="ECO:0000313" key="4">
    <source>
        <dbReference type="EMBL" id="PRZ17657.1"/>
    </source>
</evidence>
<evidence type="ECO:0000259" key="3">
    <source>
        <dbReference type="Pfam" id="PF01478"/>
    </source>
</evidence>
<dbReference type="AlphaFoldDB" id="A0A2T0YQH0"/>